<dbReference type="Pfam" id="PF07731">
    <property type="entry name" value="Cu-oxidase_2"/>
    <property type="match status" value="1"/>
</dbReference>
<dbReference type="RefSeq" id="WP_088481774.1">
    <property type="nucleotide sequence ID" value="NZ_NISI01000001.1"/>
</dbReference>
<proteinExistence type="predicted"/>
<dbReference type="GO" id="GO:0016491">
    <property type="term" value="F:oxidoreductase activity"/>
    <property type="evidence" value="ECO:0007669"/>
    <property type="project" value="UniProtKB-KW"/>
</dbReference>
<evidence type="ECO:0000256" key="6">
    <source>
        <dbReference type="SAM" id="SignalP"/>
    </source>
</evidence>
<keyword evidence="4" id="KW-0186">Copper</keyword>
<feature type="chain" id="PRO_5013033060" evidence="6">
    <location>
        <begin position="23"/>
        <end position="454"/>
    </location>
</feature>
<dbReference type="Gene3D" id="2.60.40.420">
    <property type="entry name" value="Cupredoxins - blue copper proteins"/>
    <property type="match status" value="2"/>
</dbReference>
<keyword evidence="6" id="KW-0732">Signal</keyword>
<dbReference type="InterPro" id="IPR002355">
    <property type="entry name" value="Cu_oxidase_Cu_BS"/>
</dbReference>
<feature type="signal peptide" evidence="6">
    <location>
        <begin position="1"/>
        <end position="22"/>
    </location>
</feature>
<feature type="domain" description="Plastocyanin-like" evidence="7">
    <location>
        <begin position="214"/>
        <end position="328"/>
    </location>
</feature>
<dbReference type="CDD" id="cd04202">
    <property type="entry name" value="CuRO_D2_2dMcoN_like"/>
    <property type="match status" value="1"/>
</dbReference>
<dbReference type="AlphaFoldDB" id="A0A254NC82"/>
<dbReference type="PANTHER" id="PTHR11709:SF394">
    <property type="entry name" value="FI03373P-RELATED"/>
    <property type="match status" value="1"/>
</dbReference>
<dbReference type="InterPro" id="IPR006311">
    <property type="entry name" value="TAT_signal"/>
</dbReference>
<dbReference type="InterPro" id="IPR011707">
    <property type="entry name" value="Cu-oxidase-like_N"/>
</dbReference>
<evidence type="ECO:0000313" key="10">
    <source>
        <dbReference type="Proteomes" id="UP000197446"/>
    </source>
</evidence>
<feature type="region of interest" description="Disordered" evidence="5">
    <location>
        <begin position="419"/>
        <end position="454"/>
    </location>
</feature>
<evidence type="ECO:0000256" key="5">
    <source>
        <dbReference type="SAM" id="MobiDB-lite"/>
    </source>
</evidence>
<keyword evidence="3" id="KW-0560">Oxidoreductase</keyword>
<reference evidence="9 10" key="1">
    <citation type="journal article" date="2007" name="Int. J. Syst. Evol. Microbiol.">
        <title>Description of Pelomonas aquatica sp. nov. and Pelomonas puraquae sp. nov., isolated from industrial and haemodialysis water.</title>
        <authorList>
            <person name="Gomila M."/>
            <person name="Bowien B."/>
            <person name="Falsen E."/>
            <person name="Moore E.R."/>
            <person name="Lalucat J."/>
        </authorList>
    </citation>
    <scope>NUCLEOTIDE SEQUENCE [LARGE SCALE GENOMIC DNA]</scope>
    <source>
        <strain evidence="9 10">CCUG 52769</strain>
    </source>
</reference>
<keyword evidence="10" id="KW-1185">Reference proteome</keyword>
<evidence type="ECO:0000313" key="9">
    <source>
        <dbReference type="EMBL" id="OWR05566.1"/>
    </source>
</evidence>
<evidence type="ECO:0000256" key="3">
    <source>
        <dbReference type="ARBA" id="ARBA00023002"/>
    </source>
</evidence>
<dbReference type="PROSITE" id="PS00080">
    <property type="entry name" value="MULTICOPPER_OXIDASE2"/>
    <property type="match status" value="1"/>
</dbReference>
<feature type="domain" description="Plastocyanin-like" evidence="8">
    <location>
        <begin position="83"/>
        <end position="188"/>
    </location>
</feature>
<dbReference type="PANTHER" id="PTHR11709">
    <property type="entry name" value="MULTI-COPPER OXIDASE"/>
    <property type="match status" value="1"/>
</dbReference>
<organism evidence="9 10">
    <name type="scientific">Roseateles puraquae</name>
    <dbReference type="NCBI Taxonomy" id="431059"/>
    <lineage>
        <taxon>Bacteria</taxon>
        <taxon>Pseudomonadati</taxon>
        <taxon>Pseudomonadota</taxon>
        <taxon>Betaproteobacteria</taxon>
        <taxon>Burkholderiales</taxon>
        <taxon>Sphaerotilaceae</taxon>
        <taxon>Roseateles</taxon>
    </lineage>
</organism>
<name>A0A254NC82_9BURK</name>
<dbReference type="GO" id="GO:0005507">
    <property type="term" value="F:copper ion binding"/>
    <property type="evidence" value="ECO:0007669"/>
    <property type="project" value="InterPro"/>
</dbReference>
<protein>
    <submittedName>
        <fullName evidence="9">Copper oxidase</fullName>
    </submittedName>
</protein>
<dbReference type="EMBL" id="NISI01000001">
    <property type="protein sequence ID" value="OWR05566.1"/>
    <property type="molecule type" value="Genomic_DNA"/>
</dbReference>
<evidence type="ECO:0000259" key="7">
    <source>
        <dbReference type="Pfam" id="PF07731"/>
    </source>
</evidence>
<comment type="caution">
    <text evidence="9">The sequence shown here is derived from an EMBL/GenBank/DDBJ whole genome shotgun (WGS) entry which is preliminary data.</text>
</comment>
<dbReference type="Proteomes" id="UP000197446">
    <property type="component" value="Unassembled WGS sequence"/>
</dbReference>
<comment type="subcellular location">
    <subcellularLocation>
        <location evidence="1">Periplasm</location>
    </subcellularLocation>
</comment>
<evidence type="ECO:0000256" key="4">
    <source>
        <dbReference type="ARBA" id="ARBA00023008"/>
    </source>
</evidence>
<dbReference type="InterPro" id="IPR011706">
    <property type="entry name" value="Cu-oxidase_C"/>
</dbReference>
<dbReference type="GO" id="GO:0042597">
    <property type="term" value="C:periplasmic space"/>
    <property type="evidence" value="ECO:0007669"/>
    <property type="project" value="UniProtKB-SubCell"/>
</dbReference>
<dbReference type="PROSITE" id="PS51318">
    <property type="entry name" value="TAT"/>
    <property type="match status" value="1"/>
</dbReference>
<dbReference type="OrthoDB" id="9757546at2"/>
<sequence>MFNRRSLLGAASLAAVSKAALAAVPEPVIQTSPDTQAPHLPPNGRPYNPVVTLNGWTTPWRMNQGVKEFHLVAEPVVREMAPGFKARLWGYNGQSPGPTIEVVEGDRVRIFVTNRLPEPTSMHWHGQRLPNGMDGVSGLTQPAIPPGKTWVYEFVARRPGTFMYHPHADEMVQMAMGMMGLWITHPKARHPQIDEVDRDYAFLLNAYDIEPGSATPKIMTMLDFNLWSWNSRVFPGIAPLVARQGDRVRIRIGNLTMTNHPIHIHGHEFTVTGTDGGPVPRTARWPEVTTDVAVGQMRQIEFIADEEGDWAFHCHKSHHTMNAMGHGVPTMIGVDQSDLTEKIQQLLPDYMAMGSSGMHEMAHMHMPGPDNTAPMMTGDGPFGPIGMGGMFSVLKVRRGLKRGDYSDPGWFQHPAGTLAREVGDAPPAPQAPGTPAEPASADVQVRKPQGHHGH</sequence>
<evidence type="ECO:0000256" key="2">
    <source>
        <dbReference type="ARBA" id="ARBA00022723"/>
    </source>
</evidence>
<evidence type="ECO:0000256" key="1">
    <source>
        <dbReference type="ARBA" id="ARBA00004418"/>
    </source>
</evidence>
<accession>A0A254NC82</accession>
<dbReference type="InterPro" id="IPR045087">
    <property type="entry name" value="Cu-oxidase_fam"/>
</dbReference>
<dbReference type="InterPro" id="IPR008972">
    <property type="entry name" value="Cupredoxin"/>
</dbReference>
<dbReference type="SUPFAM" id="SSF49503">
    <property type="entry name" value="Cupredoxins"/>
    <property type="match status" value="2"/>
</dbReference>
<keyword evidence="2" id="KW-0479">Metal-binding</keyword>
<evidence type="ECO:0000259" key="8">
    <source>
        <dbReference type="Pfam" id="PF07732"/>
    </source>
</evidence>
<dbReference type="CDD" id="cd13860">
    <property type="entry name" value="CuRO_1_2dMco_1"/>
    <property type="match status" value="1"/>
</dbReference>
<dbReference type="Pfam" id="PF07732">
    <property type="entry name" value="Cu-oxidase_3"/>
    <property type="match status" value="1"/>
</dbReference>
<gene>
    <name evidence="9" type="ORF">CDO81_03645</name>
</gene>